<accession>A0A378PLG9</accession>
<keyword evidence="1" id="KW-1133">Transmembrane helix</keyword>
<evidence type="ECO:0000256" key="1">
    <source>
        <dbReference type="SAM" id="Phobius"/>
    </source>
</evidence>
<keyword evidence="1" id="KW-0472">Membrane</keyword>
<evidence type="ECO:0000313" key="3">
    <source>
        <dbReference type="Proteomes" id="UP000254879"/>
    </source>
</evidence>
<gene>
    <name evidence="2" type="ORF">NCTC10815_03084</name>
</gene>
<name>A0A378PLG9_LISGR</name>
<organism evidence="2 3">
    <name type="scientific">Listeria grayi</name>
    <name type="common">Listeria murrayi</name>
    <dbReference type="NCBI Taxonomy" id="1641"/>
    <lineage>
        <taxon>Bacteria</taxon>
        <taxon>Bacillati</taxon>
        <taxon>Bacillota</taxon>
        <taxon>Bacilli</taxon>
        <taxon>Bacillales</taxon>
        <taxon>Listeriaceae</taxon>
        <taxon>Listeria</taxon>
    </lineage>
</organism>
<dbReference type="EMBL" id="UGPG01000002">
    <property type="protein sequence ID" value="STY85524.1"/>
    <property type="molecule type" value="Genomic_DNA"/>
</dbReference>
<dbReference type="Proteomes" id="UP000254879">
    <property type="component" value="Unassembled WGS sequence"/>
</dbReference>
<keyword evidence="1" id="KW-0812">Transmembrane</keyword>
<sequence length="45" mass="5212">MVEYLTKSRQGQFLVVGVLFTILGFIFIPLNDAYSSILFYISIFF</sequence>
<dbReference type="AlphaFoldDB" id="A0A378PLG9"/>
<reference evidence="2 3" key="1">
    <citation type="submission" date="2018-06" db="EMBL/GenBank/DDBJ databases">
        <authorList>
            <consortium name="Pathogen Informatics"/>
            <person name="Doyle S."/>
        </authorList>
    </citation>
    <scope>NUCLEOTIDE SEQUENCE [LARGE SCALE GENOMIC DNA]</scope>
    <source>
        <strain evidence="3">NCTC 10815</strain>
    </source>
</reference>
<feature type="transmembrane region" description="Helical" evidence="1">
    <location>
        <begin position="12"/>
        <end position="30"/>
    </location>
</feature>
<proteinExistence type="predicted"/>
<protein>
    <submittedName>
        <fullName evidence="2">Uncharacterized protein</fullName>
    </submittedName>
</protein>
<evidence type="ECO:0000313" key="2">
    <source>
        <dbReference type="EMBL" id="STY85524.1"/>
    </source>
</evidence>